<proteinExistence type="predicted"/>
<keyword evidence="3" id="KW-1185">Reference proteome</keyword>
<sequence>MNTIDWETRALQYAVPTNCLLIGALSLVLPIGPLVAVMTLNAFLLVMAAVGIMSNAAVLIVPNIVIKVLLLLIMLFVGCISVETFHTQHLKETNSNTDKIVALITPQITSKLHISQWQSVVHSYPSLPLWITTFVILMSIEVRLFISAWYKVAFSRYEHELKEFEGNPPTYAYCISHSVPAVCTTNELPSYEEALRRSSFAKPFWPEFTATHSTLLSSSLTPTFMTSKPALPTSQRFLPKPLHCTSQSFILPDAVQTPTLERSYQSQPQRTISINIST</sequence>
<keyword evidence="1" id="KW-1133">Transmembrane helix</keyword>
<reference evidence="3" key="2">
    <citation type="journal article" date="2016" name="Sci. Rep.">
        <title>Dictyocaulus viviparus genome, variome and transcriptome elucidate lungworm biology and support future intervention.</title>
        <authorList>
            <person name="McNulty S.N."/>
            <person name="Strube C."/>
            <person name="Rosa B.A."/>
            <person name="Martin J.C."/>
            <person name="Tyagi R."/>
            <person name="Choi Y.J."/>
            <person name="Wang Q."/>
            <person name="Hallsworth Pepin K."/>
            <person name="Zhang X."/>
            <person name="Ozersky P."/>
            <person name="Wilson R.K."/>
            <person name="Sternberg P.W."/>
            <person name="Gasser R.B."/>
            <person name="Mitreva M."/>
        </authorList>
    </citation>
    <scope>NUCLEOTIDE SEQUENCE [LARGE SCALE GENOMIC DNA]</scope>
    <source>
        <strain evidence="3">HannoverDv2000</strain>
    </source>
</reference>
<name>A0A0D8XAS4_DICVI</name>
<feature type="transmembrane region" description="Helical" evidence="1">
    <location>
        <begin position="68"/>
        <end position="86"/>
    </location>
</feature>
<evidence type="ECO:0000256" key="1">
    <source>
        <dbReference type="SAM" id="Phobius"/>
    </source>
</evidence>
<keyword evidence="1" id="KW-0472">Membrane</keyword>
<evidence type="ECO:0000313" key="2">
    <source>
        <dbReference type="EMBL" id="KJH40734.1"/>
    </source>
</evidence>
<organism evidence="2 3">
    <name type="scientific">Dictyocaulus viviparus</name>
    <name type="common">Bovine lungworm</name>
    <dbReference type="NCBI Taxonomy" id="29172"/>
    <lineage>
        <taxon>Eukaryota</taxon>
        <taxon>Metazoa</taxon>
        <taxon>Ecdysozoa</taxon>
        <taxon>Nematoda</taxon>
        <taxon>Chromadorea</taxon>
        <taxon>Rhabditida</taxon>
        <taxon>Rhabditina</taxon>
        <taxon>Rhabditomorpha</taxon>
        <taxon>Strongyloidea</taxon>
        <taxon>Metastrongylidae</taxon>
        <taxon>Dictyocaulus</taxon>
    </lineage>
</organism>
<protein>
    <submittedName>
        <fullName evidence="2">Uncharacterized protein</fullName>
    </submittedName>
</protein>
<evidence type="ECO:0000313" key="3">
    <source>
        <dbReference type="Proteomes" id="UP000053766"/>
    </source>
</evidence>
<reference evidence="2 3" key="1">
    <citation type="submission" date="2013-11" db="EMBL/GenBank/DDBJ databases">
        <title>Draft genome of the bovine lungworm Dictyocaulus viviparus.</title>
        <authorList>
            <person name="Mitreva M."/>
        </authorList>
    </citation>
    <scope>NUCLEOTIDE SEQUENCE [LARGE SCALE GENOMIC DNA]</scope>
    <source>
        <strain evidence="2 3">HannoverDv2000</strain>
    </source>
</reference>
<feature type="transmembrane region" description="Helical" evidence="1">
    <location>
        <begin position="12"/>
        <end position="36"/>
    </location>
</feature>
<dbReference type="AlphaFoldDB" id="A0A0D8XAS4"/>
<accession>A0A0D8XAS4</accession>
<dbReference type="OrthoDB" id="5872955at2759"/>
<dbReference type="Proteomes" id="UP000053766">
    <property type="component" value="Unassembled WGS sequence"/>
</dbReference>
<dbReference type="EMBL" id="KN717032">
    <property type="protein sequence ID" value="KJH40734.1"/>
    <property type="molecule type" value="Genomic_DNA"/>
</dbReference>
<keyword evidence="1" id="KW-0812">Transmembrane</keyword>
<feature type="transmembrane region" description="Helical" evidence="1">
    <location>
        <begin position="42"/>
        <end position="61"/>
    </location>
</feature>
<feature type="transmembrane region" description="Helical" evidence="1">
    <location>
        <begin position="127"/>
        <end position="146"/>
    </location>
</feature>
<gene>
    <name evidence="2" type="ORF">DICVIV_13303</name>
</gene>